<evidence type="ECO:0000313" key="2">
    <source>
        <dbReference type="Proteomes" id="UP000464507"/>
    </source>
</evidence>
<proteinExistence type="predicted"/>
<dbReference type="EMBL" id="CP017146">
    <property type="protein sequence ID" value="QHO69160.1"/>
    <property type="molecule type" value="Genomic_DNA"/>
</dbReference>
<dbReference type="AlphaFoldDB" id="A0A7L5AFC6"/>
<evidence type="ECO:0000313" key="1">
    <source>
        <dbReference type="EMBL" id="QHO69160.1"/>
    </source>
</evidence>
<sequence length="118" mass="12875">MLSAHETIRAEQARVDDLLTLIDQCGDVAERANAVRFDQLVHQVLGIGHARTLTSSESWGAVSSALSRAEEQKMDPAVLSRTSWGGRELETVDDIGAVMSFRMQGHIERALAADVDQT</sequence>
<accession>A0A7L5AFC6</accession>
<dbReference type="KEGG" id="mant:BHD05_05345"/>
<name>A0A7L5AFC6_9MICO</name>
<reference evidence="1 2" key="1">
    <citation type="submission" date="2016-09" db="EMBL/GenBank/DDBJ databases">
        <title>Complete genome sequence of microbes from the polar regions.</title>
        <authorList>
            <person name="Liao L."/>
            <person name="Chen B."/>
        </authorList>
    </citation>
    <scope>NUCLEOTIDE SEQUENCE [LARGE SCALE GENOMIC DNA]</scope>
    <source>
        <strain evidence="1 2">ZS314</strain>
    </source>
</reference>
<dbReference type="RefSeq" id="WP_202614394.1">
    <property type="nucleotide sequence ID" value="NZ_CP017146.1"/>
</dbReference>
<organism evidence="1 2">
    <name type="scientific">Marisediminicola antarctica</name>
    <dbReference type="NCBI Taxonomy" id="674079"/>
    <lineage>
        <taxon>Bacteria</taxon>
        <taxon>Bacillati</taxon>
        <taxon>Actinomycetota</taxon>
        <taxon>Actinomycetes</taxon>
        <taxon>Micrococcales</taxon>
        <taxon>Microbacteriaceae</taxon>
        <taxon>Marisediminicola</taxon>
    </lineage>
</organism>
<keyword evidence="2" id="KW-1185">Reference proteome</keyword>
<gene>
    <name evidence="1" type="ORF">BHD05_05345</name>
</gene>
<protein>
    <submittedName>
        <fullName evidence="1">Uncharacterized protein</fullName>
    </submittedName>
</protein>
<dbReference type="Proteomes" id="UP000464507">
    <property type="component" value="Chromosome"/>
</dbReference>